<dbReference type="Gene3D" id="3.40.50.880">
    <property type="match status" value="1"/>
</dbReference>
<accession>A0A1Q5T9Q6</accession>
<reference evidence="1 2" key="1">
    <citation type="submission" date="2016-10" db="EMBL/GenBank/DDBJ databases">
        <title>Genome sequence of the ascomycete fungus Penicillium subrubescens.</title>
        <authorList>
            <person name="De Vries R.P."/>
            <person name="Peng M."/>
            <person name="Dilokpimol A."/>
            <person name="Hilden K."/>
            <person name="Makela M.R."/>
            <person name="Grigoriev I."/>
            <person name="Riley R."/>
            <person name="Granchi Z."/>
        </authorList>
    </citation>
    <scope>NUCLEOTIDE SEQUENCE [LARGE SCALE GENOMIC DNA]</scope>
    <source>
        <strain evidence="1 2">CBS 132785</strain>
    </source>
</reference>
<organism evidence="1 2">
    <name type="scientific">Penicillium subrubescens</name>
    <dbReference type="NCBI Taxonomy" id="1316194"/>
    <lineage>
        <taxon>Eukaryota</taxon>
        <taxon>Fungi</taxon>
        <taxon>Dikarya</taxon>
        <taxon>Ascomycota</taxon>
        <taxon>Pezizomycotina</taxon>
        <taxon>Eurotiomycetes</taxon>
        <taxon>Eurotiomycetidae</taxon>
        <taxon>Eurotiales</taxon>
        <taxon>Aspergillaceae</taxon>
        <taxon>Penicillium</taxon>
    </lineage>
</organism>
<proteinExistence type="predicted"/>
<gene>
    <name evidence="1" type="ORF">PENSUB_10452</name>
</gene>
<protein>
    <submittedName>
        <fullName evidence="1">Uncharacterized protein</fullName>
    </submittedName>
</protein>
<keyword evidence="2" id="KW-1185">Reference proteome</keyword>
<dbReference type="EMBL" id="MNBE01000697">
    <property type="protein sequence ID" value="OKO96898.1"/>
    <property type="molecule type" value="Genomic_DNA"/>
</dbReference>
<name>A0A1Q5T9Q6_9EURO</name>
<dbReference type="InterPro" id="IPR029062">
    <property type="entry name" value="Class_I_gatase-like"/>
</dbReference>
<comment type="caution">
    <text evidence="1">The sequence shown here is derived from an EMBL/GenBank/DDBJ whole genome shotgun (WGS) entry which is preliminary data.</text>
</comment>
<dbReference type="Proteomes" id="UP000186955">
    <property type="component" value="Unassembled WGS sequence"/>
</dbReference>
<evidence type="ECO:0000313" key="2">
    <source>
        <dbReference type="Proteomes" id="UP000186955"/>
    </source>
</evidence>
<evidence type="ECO:0000313" key="1">
    <source>
        <dbReference type="EMBL" id="OKO96898.1"/>
    </source>
</evidence>
<dbReference type="AlphaFoldDB" id="A0A1Q5T9Q6"/>
<sequence length="54" mass="5695">MLFLLESELAHVSGKYVKAKPFGNEVIVSRSAGSSTLITTGQNRASVTGVAEEI</sequence>